<dbReference type="PANTHER" id="PTHR40980:SF4">
    <property type="entry name" value="TONB-DEPENDENT RECEPTOR-LIKE BETA-BARREL DOMAIN-CONTAINING PROTEIN"/>
    <property type="match status" value="1"/>
</dbReference>
<dbReference type="InterPro" id="IPR036942">
    <property type="entry name" value="Beta-barrel_TonB_sf"/>
</dbReference>
<dbReference type="Pfam" id="PF07715">
    <property type="entry name" value="Plug"/>
    <property type="match status" value="1"/>
</dbReference>
<dbReference type="SUPFAM" id="SSF49464">
    <property type="entry name" value="Carboxypeptidase regulatory domain-like"/>
    <property type="match status" value="1"/>
</dbReference>
<dbReference type="InterPro" id="IPR008969">
    <property type="entry name" value="CarboxyPept-like_regulatory"/>
</dbReference>
<name>A0ABQ1M4M0_9SPHI</name>
<dbReference type="EMBL" id="BMIK01000009">
    <property type="protein sequence ID" value="GGC33598.1"/>
    <property type="molecule type" value="Genomic_DNA"/>
</dbReference>
<dbReference type="InterPro" id="IPR037066">
    <property type="entry name" value="Plug_dom_sf"/>
</dbReference>
<keyword evidence="2" id="KW-0472">Membrane</keyword>
<dbReference type="PANTHER" id="PTHR40980">
    <property type="entry name" value="PLUG DOMAIN-CONTAINING PROTEIN"/>
    <property type="match status" value="1"/>
</dbReference>
<dbReference type="InterPro" id="IPR012910">
    <property type="entry name" value="Plug_dom"/>
</dbReference>
<dbReference type="SUPFAM" id="SSF56935">
    <property type="entry name" value="Porins"/>
    <property type="match status" value="1"/>
</dbReference>
<dbReference type="Pfam" id="PF13620">
    <property type="entry name" value="CarboxypepD_reg"/>
    <property type="match status" value="1"/>
</dbReference>
<evidence type="ECO:0000256" key="2">
    <source>
        <dbReference type="ARBA" id="ARBA00023136"/>
    </source>
</evidence>
<proteinExistence type="predicted"/>
<dbReference type="Gene3D" id="2.60.40.1120">
    <property type="entry name" value="Carboxypeptidase-like, regulatory domain"/>
    <property type="match status" value="1"/>
</dbReference>
<comment type="subcellular location">
    <subcellularLocation>
        <location evidence="1">Cell outer membrane</location>
    </subcellularLocation>
</comment>
<keyword evidence="6" id="KW-0675">Receptor</keyword>
<evidence type="ECO:0000313" key="7">
    <source>
        <dbReference type="Proteomes" id="UP000597338"/>
    </source>
</evidence>
<feature type="domain" description="Outer membrane protein beta-barrel" evidence="5">
    <location>
        <begin position="391"/>
        <end position="767"/>
    </location>
</feature>
<evidence type="ECO:0000259" key="4">
    <source>
        <dbReference type="Pfam" id="PF07715"/>
    </source>
</evidence>
<feature type="domain" description="TonB-dependent receptor plug" evidence="4">
    <location>
        <begin position="142"/>
        <end position="223"/>
    </location>
</feature>
<dbReference type="RefSeq" id="WP_188751595.1">
    <property type="nucleotide sequence ID" value="NZ_BMIK01000009.1"/>
</dbReference>
<evidence type="ECO:0000313" key="6">
    <source>
        <dbReference type="EMBL" id="GGC33598.1"/>
    </source>
</evidence>
<reference evidence="7" key="1">
    <citation type="journal article" date="2019" name="Int. J. Syst. Evol. Microbiol.">
        <title>The Global Catalogue of Microorganisms (GCM) 10K type strain sequencing project: providing services to taxonomists for standard genome sequencing and annotation.</title>
        <authorList>
            <consortium name="The Broad Institute Genomics Platform"/>
            <consortium name="The Broad Institute Genome Sequencing Center for Infectious Disease"/>
            <person name="Wu L."/>
            <person name="Ma J."/>
        </authorList>
    </citation>
    <scope>NUCLEOTIDE SEQUENCE [LARGE SCALE GENOMIC DNA]</scope>
    <source>
        <strain evidence="7">CGMCC 1.15342</strain>
    </source>
</reference>
<evidence type="ECO:0000256" key="1">
    <source>
        <dbReference type="ARBA" id="ARBA00004442"/>
    </source>
</evidence>
<evidence type="ECO:0000259" key="5">
    <source>
        <dbReference type="Pfam" id="PF14905"/>
    </source>
</evidence>
<keyword evidence="7" id="KW-1185">Reference proteome</keyword>
<accession>A0ABQ1M4M0</accession>
<organism evidence="6 7">
    <name type="scientific">Parapedobacter defluvii</name>
    <dbReference type="NCBI Taxonomy" id="2045106"/>
    <lineage>
        <taxon>Bacteria</taxon>
        <taxon>Pseudomonadati</taxon>
        <taxon>Bacteroidota</taxon>
        <taxon>Sphingobacteriia</taxon>
        <taxon>Sphingobacteriales</taxon>
        <taxon>Sphingobacteriaceae</taxon>
        <taxon>Parapedobacter</taxon>
    </lineage>
</organism>
<keyword evidence="3" id="KW-0998">Cell outer membrane</keyword>
<gene>
    <name evidence="6" type="ORF">GCM10011386_27160</name>
</gene>
<protein>
    <submittedName>
        <fullName evidence="6">TonB-dependent receptor</fullName>
    </submittedName>
</protein>
<dbReference type="Gene3D" id="2.40.170.20">
    <property type="entry name" value="TonB-dependent receptor, beta-barrel domain"/>
    <property type="match status" value="1"/>
</dbReference>
<evidence type="ECO:0000256" key="3">
    <source>
        <dbReference type="ARBA" id="ARBA00023237"/>
    </source>
</evidence>
<dbReference type="Proteomes" id="UP000597338">
    <property type="component" value="Unassembled WGS sequence"/>
</dbReference>
<sequence>MVKHPIVLSLLAYVIAIGQIALAQNRVSGSVVDSITGKRLAFVTVRLTDHNQKPLQNFISDTLGRFYFEQVPPGSYRILCSMTGYVLKKSEPFMVSNSGVELPPFLMIRAGETLAEVTVTAQGRPLSTRIDGFVYHADRETQEAGETAVDLLRKLPGVQVDQNGAPHMRGSNRIKVFIDGRPFMTYANSVTEALRQVPADNIKTVEIITHPSARYDSEGADGVINIFTKRPMEDGVSGTVNGILANRFNELTGAITWRRRQVVIGADIGHSASDNTTTSVLDRTDHSVNNGRLLQQKEINNESENLFSGIHVIYLPDTLTTFNAGYRYGGDWFGAKSSLNSLMGSDAFTRTIDNPAFRYLHGINWGWLRRSRDGSTEYNVMGYWFYQGQLNRYLLDQYRWQQKNYAEKNFNLLGNREFSFQADVRKDFGNDSELELGLKGAFRKFSNENRFDVFDFSQSVYLPNSLRADRFWFNWIIAAAYATYTLNLDSWKIKIGGRYEHTHWPLHFRDTSLRIPDYQNFLPNLIISKTISTHHSVGAGYTKKLLRPYINYLNPVINYIDSLNLEYGNPYLKPAITHSYELTYTFQKSAGLLNVALFYNHTGNSIEQVRIAQPDGIVANTYANVAAYDVLGASINASLRLQRFTFTATNTTRYLGFSSQNGYPFRDGFIISQGVDASFKPTASLTIRVYANLNSRTVNFQGHTTGVQSYTLLINKELLDGKLNFSARCDNLSTPYRYVTEVTAAETFNQHIESRYINRFFRVAVRWKLGKREVKRPVVNEIGGY</sequence>
<comment type="caution">
    <text evidence="6">The sequence shown here is derived from an EMBL/GenBank/DDBJ whole genome shotgun (WGS) entry which is preliminary data.</text>
</comment>
<dbReference type="InterPro" id="IPR041700">
    <property type="entry name" value="OMP_b-brl_3"/>
</dbReference>
<dbReference type="Pfam" id="PF14905">
    <property type="entry name" value="OMP_b-brl_3"/>
    <property type="match status" value="1"/>
</dbReference>
<dbReference type="Gene3D" id="2.170.130.10">
    <property type="entry name" value="TonB-dependent receptor, plug domain"/>
    <property type="match status" value="1"/>
</dbReference>